<protein>
    <submittedName>
        <fullName evidence="2">Uncharacterized protein</fullName>
    </submittedName>
</protein>
<accession>A0A4Q1R8C4</accession>
<evidence type="ECO:0000256" key="1">
    <source>
        <dbReference type="SAM" id="MobiDB-lite"/>
    </source>
</evidence>
<dbReference type="Proteomes" id="UP000289482">
    <property type="component" value="Unassembled WGS sequence"/>
</dbReference>
<dbReference type="GeneID" id="95777395"/>
<gene>
    <name evidence="2" type="ORF">EST54_05170</name>
</gene>
<comment type="caution">
    <text evidence="2">The sequence shown here is derived from an EMBL/GenBank/DDBJ whole genome shotgun (WGS) entry which is preliminary data.</text>
</comment>
<feature type="region of interest" description="Disordered" evidence="1">
    <location>
        <begin position="1"/>
        <end position="44"/>
    </location>
</feature>
<evidence type="ECO:0000313" key="2">
    <source>
        <dbReference type="EMBL" id="RXS69617.1"/>
    </source>
</evidence>
<name>A0A4Q1R8C4_9ACTN</name>
<evidence type="ECO:0000313" key="3">
    <source>
        <dbReference type="Proteomes" id="UP000289482"/>
    </source>
</evidence>
<organism evidence="2 3">
    <name type="scientific">Streptomyces sioyaensis</name>
    <dbReference type="NCBI Taxonomy" id="67364"/>
    <lineage>
        <taxon>Bacteria</taxon>
        <taxon>Bacillati</taxon>
        <taxon>Actinomycetota</taxon>
        <taxon>Actinomycetes</taxon>
        <taxon>Kitasatosporales</taxon>
        <taxon>Streptomycetaceae</taxon>
        <taxon>Streptomyces</taxon>
    </lineage>
</organism>
<feature type="compositionally biased region" description="Low complexity" evidence="1">
    <location>
        <begin position="20"/>
        <end position="44"/>
    </location>
</feature>
<reference evidence="2 3" key="1">
    <citation type="submission" date="2019-01" db="EMBL/GenBank/DDBJ databases">
        <title>Draft genome sequences of the type strain Streptomyces sioyaensis DSM 40032 and its novel strain, TM32, a thermotolerant antibiotics-producing actinobacterium.</title>
        <authorList>
            <person name="Nakaew N."/>
            <person name="Lumyong S."/>
            <person name="Sloan W.T."/>
            <person name="Sungthong R."/>
        </authorList>
    </citation>
    <scope>NUCLEOTIDE SEQUENCE [LARGE SCALE GENOMIC DNA]</scope>
    <source>
        <strain evidence="2 3">DSM 40032</strain>
    </source>
</reference>
<dbReference type="RefSeq" id="WP_129245487.1">
    <property type="nucleotide sequence ID" value="NZ_JABZEL010000008.1"/>
</dbReference>
<proteinExistence type="predicted"/>
<keyword evidence="3" id="KW-1185">Reference proteome</keyword>
<dbReference type="AlphaFoldDB" id="A0A4Q1R8C4"/>
<dbReference type="EMBL" id="SDIF01000009">
    <property type="protein sequence ID" value="RXS69617.1"/>
    <property type="molecule type" value="Genomic_DNA"/>
</dbReference>
<sequence>MRDTPNRFPRPPRRRRDRGPALPLAQGAQAAASTPVAPTTAAVGRPSQVHLVDSDFVRSHLRVEVRYGDAPRSGPASSPRRRC</sequence>